<proteinExistence type="predicted"/>
<evidence type="ECO:0000313" key="2">
    <source>
        <dbReference type="EMBL" id="CAE7214852.1"/>
    </source>
</evidence>
<comment type="caution">
    <text evidence="2">The sequence shown here is derived from an EMBL/GenBank/DDBJ whole genome shotgun (WGS) entry which is preliminary data.</text>
</comment>
<feature type="compositionally biased region" description="Basic and acidic residues" evidence="1">
    <location>
        <begin position="109"/>
        <end position="118"/>
    </location>
</feature>
<dbReference type="Proteomes" id="UP000663827">
    <property type="component" value="Unassembled WGS sequence"/>
</dbReference>
<gene>
    <name evidence="2" type="ORF">RDB_LOCUS158305</name>
</gene>
<evidence type="ECO:0000313" key="3">
    <source>
        <dbReference type="Proteomes" id="UP000663827"/>
    </source>
</evidence>
<reference evidence="2" key="1">
    <citation type="submission" date="2021-01" db="EMBL/GenBank/DDBJ databases">
        <authorList>
            <person name="Kaushik A."/>
        </authorList>
    </citation>
    <scope>NUCLEOTIDE SEQUENCE</scope>
    <source>
        <strain evidence="2">AG5</strain>
    </source>
</reference>
<sequence length="149" mass="16275">MGYHHYSFAFTGNSQGNGSSKLFWFVLGGLVATAWFKVKERREISGCKRHRALASSGQSSSVEGAEIREKLSRLDLESTEAAMNVADATLDAAIRIVGTLKQNLQEQRAQVEHTRDRTSPAGPQQARAERSRSRSPSLVSGFHQVGNAS</sequence>
<organism evidence="2 3">
    <name type="scientific">Rhizoctonia solani</name>
    <dbReference type="NCBI Taxonomy" id="456999"/>
    <lineage>
        <taxon>Eukaryota</taxon>
        <taxon>Fungi</taxon>
        <taxon>Dikarya</taxon>
        <taxon>Basidiomycota</taxon>
        <taxon>Agaricomycotina</taxon>
        <taxon>Agaricomycetes</taxon>
        <taxon>Cantharellales</taxon>
        <taxon>Ceratobasidiaceae</taxon>
        <taxon>Rhizoctonia</taxon>
    </lineage>
</organism>
<feature type="region of interest" description="Disordered" evidence="1">
    <location>
        <begin position="105"/>
        <end position="149"/>
    </location>
</feature>
<protein>
    <submittedName>
        <fullName evidence="2">Uncharacterized protein</fullName>
    </submittedName>
</protein>
<dbReference type="AlphaFoldDB" id="A0A8H3ED15"/>
<name>A0A8H3ED15_9AGAM</name>
<dbReference type="EMBL" id="CAJNJQ010004907">
    <property type="protein sequence ID" value="CAE7214852.1"/>
    <property type="molecule type" value="Genomic_DNA"/>
</dbReference>
<accession>A0A8H3ED15</accession>
<evidence type="ECO:0000256" key="1">
    <source>
        <dbReference type="SAM" id="MobiDB-lite"/>
    </source>
</evidence>